<dbReference type="InterPro" id="IPR000537">
    <property type="entry name" value="UbiA_prenyltransferase"/>
</dbReference>
<evidence type="ECO:0000256" key="1">
    <source>
        <dbReference type="ARBA" id="ARBA00004141"/>
    </source>
</evidence>
<keyword evidence="4 6" id="KW-1133">Transmembrane helix</keyword>
<name>A0A445N0X8_9BACT</name>
<dbReference type="GO" id="GO:0016765">
    <property type="term" value="F:transferase activity, transferring alkyl or aryl (other than methyl) groups"/>
    <property type="evidence" value="ECO:0007669"/>
    <property type="project" value="InterPro"/>
</dbReference>
<organism evidence="7">
    <name type="scientific">uncultured Desulfobacterium sp</name>
    <dbReference type="NCBI Taxonomy" id="201089"/>
    <lineage>
        <taxon>Bacteria</taxon>
        <taxon>Pseudomonadati</taxon>
        <taxon>Thermodesulfobacteriota</taxon>
        <taxon>Desulfobacteria</taxon>
        <taxon>Desulfobacterales</taxon>
        <taxon>Desulfobacteriaceae</taxon>
        <taxon>Desulfobacterium</taxon>
        <taxon>environmental samples</taxon>
    </lineage>
</organism>
<comment type="subcellular location">
    <subcellularLocation>
        <location evidence="1">Membrane</location>
        <topology evidence="1">Multi-pass membrane protein</topology>
    </subcellularLocation>
</comment>
<evidence type="ECO:0000256" key="4">
    <source>
        <dbReference type="ARBA" id="ARBA00022989"/>
    </source>
</evidence>
<keyword evidence="7" id="KW-0830">Ubiquinone</keyword>
<feature type="transmembrane region" description="Helical" evidence="6">
    <location>
        <begin position="163"/>
        <end position="180"/>
    </location>
</feature>
<evidence type="ECO:0000256" key="3">
    <source>
        <dbReference type="ARBA" id="ARBA00022692"/>
    </source>
</evidence>
<dbReference type="InterPro" id="IPR050475">
    <property type="entry name" value="Prenyltransferase_related"/>
</dbReference>
<sequence>MTKTDENLILSYLRLMRFPNAFTAMADVLAGYLIVMGSNIDWIDLLGLLLASTCVYSAGCVLNDISDRIKDAVDHPLRPIPSGKISVPHAVYFSLGLSLTGLICVSPSGSGAIIILMLIILFSILYNFVTKNLIIIGPLTMAACRAFNLVLGMSQALSFESHMMIFPFITFCYVLFITALSRFEERANIGKIGAIVFGSAFILIMISLYMGLGLYYSKEYLIFFIILLLLVCPPLLKSLLRPETLTIARAVTFLILGIPILDAIYVSANQGLLYGFPVAMLTVPSVILSQFFYVT</sequence>
<accession>A0A445N0X8</accession>
<evidence type="ECO:0000256" key="6">
    <source>
        <dbReference type="SAM" id="Phobius"/>
    </source>
</evidence>
<evidence type="ECO:0000256" key="5">
    <source>
        <dbReference type="ARBA" id="ARBA00023136"/>
    </source>
</evidence>
<dbReference type="PANTHER" id="PTHR42723:SF1">
    <property type="entry name" value="CHLOROPHYLL SYNTHASE, CHLOROPLASTIC"/>
    <property type="match status" value="1"/>
</dbReference>
<keyword evidence="3 6" id="KW-0812">Transmembrane</keyword>
<feature type="transmembrane region" description="Helical" evidence="6">
    <location>
        <begin position="220"/>
        <end position="240"/>
    </location>
</feature>
<dbReference type="Gene3D" id="1.10.357.140">
    <property type="entry name" value="UbiA prenyltransferase"/>
    <property type="match status" value="1"/>
</dbReference>
<keyword evidence="5 6" id="KW-0472">Membrane</keyword>
<gene>
    <name evidence="7" type="ORF">PITCH_A560018</name>
</gene>
<feature type="transmembrane region" description="Helical" evidence="6">
    <location>
        <begin position="21"/>
        <end position="40"/>
    </location>
</feature>
<feature type="transmembrane region" description="Helical" evidence="6">
    <location>
        <begin position="109"/>
        <end position="126"/>
    </location>
</feature>
<evidence type="ECO:0000313" key="7">
    <source>
        <dbReference type="EMBL" id="SPD75377.1"/>
    </source>
</evidence>
<reference evidence="7" key="1">
    <citation type="submission" date="2018-01" db="EMBL/GenBank/DDBJ databases">
        <authorList>
            <person name="Regsiter A."/>
            <person name="William W."/>
        </authorList>
    </citation>
    <scope>NUCLEOTIDE SEQUENCE</scope>
    <source>
        <strain evidence="7">TRIP AH-1</strain>
    </source>
</reference>
<feature type="transmembrane region" description="Helical" evidence="6">
    <location>
        <begin position="192"/>
        <end position="214"/>
    </location>
</feature>
<protein>
    <submittedName>
        <fullName evidence="7">Putative Ubiquinone biosynthesis protein UbiA</fullName>
    </submittedName>
</protein>
<dbReference type="Pfam" id="PF01040">
    <property type="entry name" value="UbiA"/>
    <property type="match status" value="1"/>
</dbReference>
<dbReference type="PANTHER" id="PTHR42723">
    <property type="entry name" value="CHLOROPHYLL SYNTHASE"/>
    <property type="match status" value="1"/>
</dbReference>
<feature type="transmembrane region" description="Helical" evidence="6">
    <location>
        <begin position="247"/>
        <end position="266"/>
    </location>
</feature>
<keyword evidence="2" id="KW-1003">Cell membrane</keyword>
<proteinExistence type="predicted"/>
<dbReference type="EMBL" id="OJIN01000199">
    <property type="protein sequence ID" value="SPD75377.1"/>
    <property type="molecule type" value="Genomic_DNA"/>
</dbReference>
<dbReference type="GO" id="GO:0016020">
    <property type="term" value="C:membrane"/>
    <property type="evidence" value="ECO:0007669"/>
    <property type="project" value="UniProtKB-SubCell"/>
</dbReference>
<feature type="transmembrane region" description="Helical" evidence="6">
    <location>
        <begin position="133"/>
        <end position="151"/>
    </location>
</feature>
<dbReference type="AlphaFoldDB" id="A0A445N0X8"/>
<evidence type="ECO:0000256" key="2">
    <source>
        <dbReference type="ARBA" id="ARBA00022475"/>
    </source>
</evidence>
<feature type="transmembrane region" description="Helical" evidence="6">
    <location>
        <begin position="272"/>
        <end position="294"/>
    </location>
</feature>
<dbReference type="InterPro" id="IPR044878">
    <property type="entry name" value="UbiA_sf"/>
</dbReference>